<dbReference type="PANTHER" id="PTHR13634">
    <property type="entry name" value="RIBOSOME BIOGENESIS PROTEIN BRIX"/>
    <property type="match status" value="1"/>
</dbReference>
<dbReference type="CDD" id="cd20262">
    <property type="entry name" value="Complex1_LYR_LYRM2"/>
    <property type="match status" value="1"/>
</dbReference>
<dbReference type="GO" id="GO:0000027">
    <property type="term" value="P:ribosomal large subunit assembly"/>
    <property type="evidence" value="ECO:0007669"/>
    <property type="project" value="TreeGrafter"/>
</dbReference>
<dbReference type="GO" id="GO:0006364">
    <property type="term" value="P:rRNA processing"/>
    <property type="evidence" value="ECO:0007669"/>
    <property type="project" value="InterPro"/>
</dbReference>
<dbReference type="InterPro" id="IPR008011">
    <property type="entry name" value="Complex1_LYR_dom"/>
</dbReference>
<dbReference type="Pfam" id="PF04427">
    <property type="entry name" value="Brix"/>
    <property type="match status" value="1"/>
</dbReference>
<keyword evidence="4" id="KW-0539">Nucleus</keyword>
<accession>A0A1V2LJZ1</accession>
<dbReference type="SMART" id="SM00879">
    <property type="entry name" value="Brix"/>
    <property type="match status" value="1"/>
</dbReference>
<evidence type="ECO:0000259" key="5">
    <source>
        <dbReference type="PROSITE" id="PS50833"/>
    </source>
</evidence>
<dbReference type="InterPro" id="IPR045293">
    <property type="entry name" value="Complex1_LYR_LYRM2"/>
</dbReference>
<dbReference type="GO" id="GO:0019843">
    <property type="term" value="F:rRNA binding"/>
    <property type="evidence" value="ECO:0007669"/>
    <property type="project" value="InterPro"/>
</dbReference>
<dbReference type="Pfam" id="PF05347">
    <property type="entry name" value="Complex1_LYR"/>
    <property type="match status" value="1"/>
</dbReference>
<name>A0A1V2LJZ1_PICKU</name>
<evidence type="ECO:0000256" key="2">
    <source>
        <dbReference type="ARBA" id="ARBA00006369"/>
    </source>
</evidence>
<evidence type="ECO:0000313" key="7">
    <source>
        <dbReference type="Proteomes" id="UP000189274"/>
    </source>
</evidence>
<evidence type="ECO:0000256" key="4">
    <source>
        <dbReference type="ARBA" id="ARBA00023242"/>
    </source>
</evidence>
<dbReference type="SUPFAM" id="SSF52954">
    <property type="entry name" value="Class II aaRS ABD-related"/>
    <property type="match status" value="1"/>
</dbReference>
<dbReference type="PROSITE" id="PS50833">
    <property type="entry name" value="BRIX"/>
    <property type="match status" value="1"/>
</dbReference>
<dbReference type="AlphaFoldDB" id="A0A1V2LJZ1"/>
<evidence type="ECO:0000313" key="6">
    <source>
        <dbReference type="EMBL" id="ONH73029.1"/>
    </source>
</evidence>
<evidence type="ECO:0000256" key="3">
    <source>
        <dbReference type="ARBA" id="ARBA00022517"/>
    </source>
</evidence>
<dbReference type="InterPro" id="IPR026532">
    <property type="entry name" value="BRX1"/>
</dbReference>
<sequence>MSAIYKALRPSKEEKDSKVGKSTRANRQRVLLISSRGITYRHRHLISDLQALLPHARKEPKLDTKKTLYELNEIAELYNCNNIMYFECRKHEDLYMWLSKPPNGPTVKFHVMNLHTLDELNFTGNCLKGSRPILSFDKSFDMEPHWQLTKELFIHQFGVPPQARKSKPFIDHVMTFSIVDGKVWVRNYQINEPAKVQEDVGDVDELTLVEIGPRFVLTPIVILEGSFGGPKIYENKEYVSPNVVRAQAKFSPIYHDKRKEQEKPLETIDMRGYTTLANTGRAFRKTRKLRDGGGLEEFLFRGQVMQVYRDMMREVYLIKDSQVRNEVRRYVKDEYRSTSHVSDLETRRSLLIGGIRNWRSVANNLGLSRTGGGVAIRDGMDRDKNV</sequence>
<proteinExistence type="inferred from homology"/>
<reference evidence="7" key="1">
    <citation type="journal article" date="2017" name="Genome Announc.">
        <title>Genome sequences of Cyberlindnera fabianii 65, Pichia kudriavzevii 129, and Saccharomyces cerevisiae 131 isolated from fermented masau fruits in Zimbabwe.</title>
        <authorList>
            <person name="van Rijswijck I.M.H."/>
            <person name="Derks M.F.L."/>
            <person name="Abee T."/>
            <person name="de Ridder D."/>
            <person name="Smid E.J."/>
        </authorList>
    </citation>
    <scope>NUCLEOTIDE SEQUENCE [LARGE SCALE GENOMIC DNA]</scope>
    <source>
        <strain evidence="7">129</strain>
    </source>
</reference>
<dbReference type="EMBL" id="MQVM01000017">
    <property type="protein sequence ID" value="ONH73029.1"/>
    <property type="molecule type" value="Genomic_DNA"/>
</dbReference>
<gene>
    <name evidence="6" type="ORF">BOH78_3493</name>
</gene>
<dbReference type="InterPro" id="IPR007109">
    <property type="entry name" value="Brix"/>
</dbReference>
<comment type="caution">
    <text evidence="6">The sequence shown here is derived from an EMBL/GenBank/DDBJ whole genome shotgun (WGS) entry which is preliminary data.</text>
</comment>
<dbReference type="PANTHER" id="PTHR13634:SF0">
    <property type="entry name" value="RIBOSOME BIOGENESIS PROTEIN BRX1 HOMOLOG"/>
    <property type="match status" value="1"/>
</dbReference>
<comment type="similarity">
    <text evidence="2">Belongs to the BRX1 family.</text>
</comment>
<dbReference type="VEuPathDB" id="FungiDB:C5L36_0D01270"/>
<organism evidence="6 7">
    <name type="scientific">Pichia kudriavzevii</name>
    <name type="common">Yeast</name>
    <name type="synonym">Issatchenkia orientalis</name>
    <dbReference type="NCBI Taxonomy" id="4909"/>
    <lineage>
        <taxon>Eukaryota</taxon>
        <taxon>Fungi</taxon>
        <taxon>Dikarya</taxon>
        <taxon>Ascomycota</taxon>
        <taxon>Saccharomycotina</taxon>
        <taxon>Pichiomycetes</taxon>
        <taxon>Pichiales</taxon>
        <taxon>Pichiaceae</taxon>
        <taxon>Pichia</taxon>
    </lineage>
</organism>
<protein>
    <submittedName>
        <fullName evidence="6">Ribosome biogenesis protein BRX1</fullName>
    </submittedName>
</protein>
<dbReference type="GO" id="GO:0005730">
    <property type="term" value="C:nucleolus"/>
    <property type="evidence" value="ECO:0007669"/>
    <property type="project" value="UniProtKB-SubCell"/>
</dbReference>
<evidence type="ECO:0000256" key="1">
    <source>
        <dbReference type="ARBA" id="ARBA00004604"/>
    </source>
</evidence>
<comment type="subcellular location">
    <subcellularLocation>
        <location evidence="1">Nucleus</location>
        <location evidence="1">Nucleolus</location>
    </subcellularLocation>
</comment>
<dbReference type="VEuPathDB" id="FungiDB:C5L36_0D01290"/>
<keyword evidence="3" id="KW-0690">Ribosome biogenesis</keyword>
<dbReference type="Proteomes" id="UP000189274">
    <property type="component" value="Unassembled WGS sequence"/>
</dbReference>
<feature type="domain" description="Brix" evidence="5">
    <location>
        <begin position="28"/>
        <end position="228"/>
    </location>
</feature>